<evidence type="ECO:0000256" key="3">
    <source>
        <dbReference type="ARBA" id="ARBA00023163"/>
    </source>
</evidence>
<dbReference type="PROSITE" id="PS01124">
    <property type="entry name" value="HTH_ARAC_FAMILY_2"/>
    <property type="match status" value="1"/>
</dbReference>
<accession>A0A2H1KQB2</accession>
<feature type="domain" description="HTH araC/xylS-type" evidence="4">
    <location>
        <begin position="185"/>
        <end position="283"/>
    </location>
</feature>
<evidence type="ECO:0000313" key="5">
    <source>
        <dbReference type="EMBL" id="SMY01993.1"/>
    </source>
</evidence>
<dbReference type="SUPFAM" id="SSF46689">
    <property type="entry name" value="Homeodomain-like"/>
    <property type="match status" value="2"/>
</dbReference>
<protein>
    <submittedName>
        <fullName evidence="5">AraC-type DNA-binding protein</fullName>
    </submittedName>
</protein>
<dbReference type="GO" id="GO:0043565">
    <property type="term" value="F:sequence-specific DNA binding"/>
    <property type="evidence" value="ECO:0007669"/>
    <property type="project" value="InterPro"/>
</dbReference>
<name>A0A2H1KQB2_9MICO</name>
<dbReference type="GO" id="GO:0003700">
    <property type="term" value="F:DNA-binding transcription factor activity"/>
    <property type="evidence" value="ECO:0007669"/>
    <property type="project" value="InterPro"/>
</dbReference>
<evidence type="ECO:0000256" key="1">
    <source>
        <dbReference type="ARBA" id="ARBA00023015"/>
    </source>
</evidence>
<keyword evidence="2 5" id="KW-0238">DNA-binding</keyword>
<evidence type="ECO:0000256" key="2">
    <source>
        <dbReference type="ARBA" id="ARBA00023125"/>
    </source>
</evidence>
<dbReference type="AlphaFoldDB" id="A0A2H1KQB2"/>
<reference evidence="6" key="1">
    <citation type="submission" date="2017-03" db="EMBL/GenBank/DDBJ databases">
        <authorList>
            <person name="Monnet C."/>
        </authorList>
    </citation>
    <scope>NUCLEOTIDE SEQUENCE [LARGE SCALE GENOMIC DNA]</scope>
    <source>
        <strain evidence="6">P10</strain>
    </source>
</reference>
<dbReference type="SMART" id="SM00342">
    <property type="entry name" value="HTH_ARAC"/>
    <property type="match status" value="1"/>
</dbReference>
<sequence>MALVSETDLFGAHSFPLVARERVAHTPSEPTQVAAVKVVFTVSGWAAVRSSSDEVFLRAGSVLVIPSGMECRWFPAGYVRAISLYFKADYLSDEVRWLPVTHPLVHYLHRALDDDSELHKLQLRPSAMRGITPALVRLTRSRVTPRREFAMMSIASELFDTVGMQCGVASGRVDAARKQPRKEILAAITLLHSNMSHPWRIDELAREVAVSASHLTRLFRSDVGLSPAAFLRQLRADQMAELLATINITVSEAGAAVGWSDATLATRLFKQRFGVSPSTYAVAHRRADTKSLGPSRPLV</sequence>
<dbReference type="InterPro" id="IPR050204">
    <property type="entry name" value="AraC_XylS_family_regulators"/>
</dbReference>
<dbReference type="Proteomes" id="UP000234342">
    <property type="component" value="Unassembled WGS sequence"/>
</dbReference>
<dbReference type="Pfam" id="PF12833">
    <property type="entry name" value="HTH_18"/>
    <property type="match status" value="1"/>
</dbReference>
<dbReference type="InterPro" id="IPR009057">
    <property type="entry name" value="Homeodomain-like_sf"/>
</dbReference>
<dbReference type="EMBL" id="FXZE01000025">
    <property type="protein sequence ID" value="SMY01993.1"/>
    <property type="molecule type" value="Genomic_DNA"/>
</dbReference>
<dbReference type="PANTHER" id="PTHR46796">
    <property type="entry name" value="HTH-TYPE TRANSCRIPTIONAL ACTIVATOR RHAS-RELATED"/>
    <property type="match status" value="1"/>
</dbReference>
<evidence type="ECO:0000259" key="4">
    <source>
        <dbReference type="PROSITE" id="PS01124"/>
    </source>
</evidence>
<keyword evidence="1" id="KW-0805">Transcription regulation</keyword>
<organism evidence="5 6">
    <name type="scientific">Brevibacterium antiquum</name>
    <dbReference type="NCBI Taxonomy" id="234835"/>
    <lineage>
        <taxon>Bacteria</taxon>
        <taxon>Bacillati</taxon>
        <taxon>Actinomycetota</taxon>
        <taxon>Actinomycetes</taxon>
        <taxon>Micrococcales</taxon>
        <taxon>Brevibacteriaceae</taxon>
        <taxon>Brevibacterium</taxon>
    </lineage>
</organism>
<dbReference type="InterPro" id="IPR018060">
    <property type="entry name" value="HTH_AraC"/>
</dbReference>
<evidence type="ECO:0000313" key="6">
    <source>
        <dbReference type="Proteomes" id="UP000234342"/>
    </source>
</evidence>
<gene>
    <name evidence="5" type="ORF">BANT10_03340</name>
</gene>
<proteinExistence type="predicted"/>
<keyword evidence="3" id="KW-0804">Transcription</keyword>
<keyword evidence="6" id="KW-1185">Reference proteome</keyword>
<dbReference type="Gene3D" id="1.10.10.60">
    <property type="entry name" value="Homeodomain-like"/>
    <property type="match status" value="2"/>
</dbReference>